<evidence type="ECO:0000313" key="1">
    <source>
        <dbReference type="EMBL" id="SVD79085.1"/>
    </source>
</evidence>
<feature type="non-terminal residue" evidence="1">
    <location>
        <position position="1"/>
    </location>
</feature>
<dbReference type="EMBL" id="UINC01173468">
    <property type="protein sequence ID" value="SVD79085.1"/>
    <property type="molecule type" value="Genomic_DNA"/>
</dbReference>
<accession>A0A382Y894</accession>
<protein>
    <submittedName>
        <fullName evidence="1">Uncharacterized protein</fullName>
    </submittedName>
</protein>
<feature type="non-terminal residue" evidence="1">
    <location>
        <position position="265"/>
    </location>
</feature>
<dbReference type="AlphaFoldDB" id="A0A382Y894"/>
<sequence>VAVAANFATALSLGIGTEFKEWTQAYFGKDPNDLTAGDLKEVPQGNSEPIDTRVNDANSDRIAPMKGVFGFPAMSPPQVISTMIAAIDDPLDDQRPTFSANVEVGAVIMIMGFSNLAVNVGDFQATIKAMVDFFGGEQGMFTEGFKKLGKIMEAALGQHEDPTKHDVTVTLKNVSGVLGTEEDIKTLKDLGVPQNFAANFTVNDFVVGPRLKYGARTIGYISKADENDIEEDEENPIYVTQKVTIRGATETDYLAWKNLSSGATI</sequence>
<gene>
    <name evidence="1" type="ORF">METZ01_LOCUS431939</name>
</gene>
<reference evidence="1" key="1">
    <citation type="submission" date="2018-05" db="EMBL/GenBank/DDBJ databases">
        <authorList>
            <person name="Lanie J.A."/>
            <person name="Ng W.-L."/>
            <person name="Kazmierczak K.M."/>
            <person name="Andrzejewski T.M."/>
            <person name="Davidsen T.M."/>
            <person name="Wayne K.J."/>
            <person name="Tettelin H."/>
            <person name="Glass J.I."/>
            <person name="Rusch D."/>
            <person name="Podicherti R."/>
            <person name="Tsui H.-C.T."/>
            <person name="Winkler M.E."/>
        </authorList>
    </citation>
    <scope>NUCLEOTIDE SEQUENCE</scope>
</reference>
<proteinExistence type="predicted"/>
<organism evidence="1">
    <name type="scientific">marine metagenome</name>
    <dbReference type="NCBI Taxonomy" id="408172"/>
    <lineage>
        <taxon>unclassified sequences</taxon>
        <taxon>metagenomes</taxon>
        <taxon>ecological metagenomes</taxon>
    </lineage>
</organism>
<name>A0A382Y894_9ZZZZ</name>